<evidence type="ECO:0000313" key="4">
    <source>
        <dbReference type="EMBL" id="KLI62989.1"/>
    </source>
</evidence>
<reference evidence="4 5" key="1">
    <citation type="submission" date="2015-04" db="EMBL/GenBank/DDBJ databases">
        <title>The draft genome sequence of Erythrobacter marinus HWDM-33.</title>
        <authorList>
            <person name="Zhuang L."/>
            <person name="Liu Y."/>
            <person name="Shao Z."/>
        </authorList>
    </citation>
    <scope>NUCLEOTIDE SEQUENCE [LARGE SCALE GENOMIC DNA]</scope>
    <source>
        <strain evidence="4 5">HWDM-33</strain>
    </source>
</reference>
<dbReference type="SUPFAM" id="SSF55811">
    <property type="entry name" value="Nudix"/>
    <property type="match status" value="1"/>
</dbReference>
<dbReference type="InterPro" id="IPR000086">
    <property type="entry name" value="NUDIX_hydrolase_dom"/>
</dbReference>
<dbReference type="PANTHER" id="PTHR43046">
    <property type="entry name" value="GDP-MANNOSE MANNOSYL HYDROLASE"/>
    <property type="match status" value="1"/>
</dbReference>
<evidence type="ECO:0000259" key="3">
    <source>
        <dbReference type="PROSITE" id="PS51462"/>
    </source>
</evidence>
<comment type="cofactor">
    <cofactor evidence="1">
        <name>Mg(2+)</name>
        <dbReference type="ChEBI" id="CHEBI:18420"/>
    </cofactor>
</comment>
<dbReference type="PANTHER" id="PTHR43046:SF14">
    <property type="entry name" value="MUTT_NUDIX FAMILY PROTEIN"/>
    <property type="match status" value="1"/>
</dbReference>
<evidence type="ECO:0000313" key="5">
    <source>
        <dbReference type="Proteomes" id="UP000053455"/>
    </source>
</evidence>
<proteinExistence type="predicted"/>
<protein>
    <recommendedName>
        <fullName evidence="3">Nudix hydrolase domain-containing protein</fullName>
    </recommendedName>
</protein>
<sequence length="159" mass="17915">MLHLIPAPLHRLALRLGYKLRQQFWKWARPDVAGVAVLLRDTEGRLLLVRHSYGPRAWALPGGGMGANEDPAEAARREMREELACELDDLQVLRAFEEDLSGAPHVAHVFTAQPIGDVRVDGRELLEARWFAADELATVSCTRVTFRRLKVLGFYNSES</sequence>
<dbReference type="EMBL" id="LBHU01000004">
    <property type="protein sequence ID" value="KLI62989.1"/>
    <property type="molecule type" value="Genomic_DNA"/>
</dbReference>
<dbReference type="PROSITE" id="PS51462">
    <property type="entry name" value="NUDIX"/>
    <property type="match status" value="1"/>
</dbReference>
<dbReference type="OrthoDB" id="8480561at2"/>
<dbReference type="Gene3D" id="3.90.79.10">
    <property type="entry name" value="Nucleoside Triphosphate Pyrophosphohydrolase"/>
    <property type="match status" value="1"/>
</dbReference>
<dbReference type="Proteomes" id="UP000053455">
    <property type="component" value="Unassembled WGS sequence"/>
</dbReference>
<dbReference type="CDD" id="cd02883">
    <property type="entry name" value="NUDIX_Hydrolase"/>
    <property type="match status" value="1"/>
</dbReference>
<dbReference type="AlphaFoldDB" id="A0A0H0XKX7"/>
<evidence type="ECO:0000256" key="2">
    <source>
        <dbReference type="ARBA" id="ARBA00022801"/>
    </source>
</evidence>
<dbReference type="RefSeq" id="WP_047094510.1">
    <property type="nucleotide sequence ID" value="NZ_LBHU01000004.1"/>
</dbReference>
<dbReference type="GO" id="GO:0016787">
    <property type="term" value="F:hydrolase activity"/>
    <property type="evidence" value="ECO:0007669"/>
    <property type="project" value="UniProtKB-KW"/>
</dbReference>
<dbReference type="PATRIC" id="fig|874156.12.peg.2726"/>
<feature type="domain" description="Nudix hydrolase" evidence="3">
    <location>
        <begin position="30"/>
        <end position="156"/>
    </location>
</feature>
<gene>
    <name evidence="4" type="ORF">AAV99_13205</name>
</gene>
<name>A0A0H0XKX7_9SPHN</name>
<keyword evidence="5" id="KW-1185">Reference proteome</keyword>
<evidence type="ECO:0000256" key="1">
    <source>
        <dbReference type="ARBA" id="ARBA00001946"/>
    </source>
</evidence>
<dbReference type="STRING" id="874156.GCA_001021555_02726"/>
<accession>A0A0H0XKX7</accession>
<dbReference type="Pfam" id="PF00293">
    <property type="entry name" value="NUDIX"/>
    <property type="match status" value="1"/>
</dbReference>
<organism evidence="4 5">
    <name type="scientific">Aurantiacibacter marinus</name>
    <dbReference type="NCBI Taxonomy" id="874156"/>
    <lineage>
        <taxon>Bacteria</taxon>
        <taxon>Pseudomonadati</taxon>
        <taxon>Pseudomonadota</taxon>
        <taxon>Alphaproteobacteria</taxon>
        <taxon>Sphingomonadales</taxon>
        <taxon>Erythrobacteraceae</taxon>
        <taxon>Aurantiacibacter</taxon>
    </lineage>
</organism>
<dbReference type="InterPro" id="IPR015797">
    <property type="entry name" value="NUDIX_hydrolase-like_dom_sf"/>
</dbReference>
<keyword evidence="2" id="KW-0378">Hydrolase</keyword>
<comment type="caution">
    <text evidence="4">The sequence shown here is derived from an EMBL/GenBank/DDBJ whole genome shotgun (WGS) entry which is preliminary data.</text>
</comment>